<protein>
    <submittedName>
        <fullName evidence="2">Transposase IS116/IS110/IS902 family protein</fullName>
    </submittedName>
</protein>
<dbReference type="Proteomes" id="UP000183410">
    <property type="component" value="Unassembled WGS sequence"/>
</dbReference>
<accession>A0A1I2BI81</accession>
<dbReference type="PANTHER" id="PTHR33055">
    <property type="entry name" value="TRANSPOSASE FOR INSERTION SEQUENCE ELEMENT IS1111A"/>
    <property type="match status" value="1"/>
</dbReference>
<keyword evidence="3" id="KW-1185">Reference proteome</keyword>
<dbReference type="GO" id="GO:0004803">
    <property type="term" value="F:transposase activity"/>
    <property type="evidence" value="ECO:0007669"/>
    <property type="project" value="InterPro"/>
</dbReference>
<evidence type="ECO:0000313" key="3">
    <source>
        <dbReference type="Proteomes" id="UP000183410"/>
    </source>
</evidence>
<reference evidence="3" key="1">
    <citation type="submission" date="2016-10" db="EMBL/GenBank/DDBJ databases">
        <authorList>
            <person name="Varghese N."/>
            <person name="Submissions S."/>
        </authorList>
    </citation>
    <scope>NUCLEOTIDE SEQUENCE [LARGE SCALE GENOMIC DNA]</scope>
    <source>
        <strain evidence="3">CGMCC 1.10223</strain>
    </source>
</reference>
<dbReference type="Pfam" id="PF02371">
    <property type="entry name" value="Transposase_20"/>
    <property type="match status" value="1"/>
</dbReference>
<evidence type="ECO:0000313" key="2">
    <source>
        <dbReference type="EMBL" id="SFE54983.1"/>
    </source>
</evidence>
<evidence type="ECO:0000259" key="1">
    <source>
        <dbReference type="Pfam" id="PF02371"/>
    </source>
</evidence>
<proteinExistence type="predicted"/>
<dbReference type="PANTHER" id="PTHR33055:SF13">
    <property type="entry name" value="TRANSPOSASE"/>
    <property type="match status" value="1"/>
</dbReference>
<dbReference type="EMBL" id="FONN01000003">
    <property type="protein sequence ID" value="SFE54983.1"/>
    <property type="molecule type" value="Genomic_DNA"/>
</dbReference>
<dbReference type="InterPro" id="IPR047650">
    <property type="entry name" value="Transpos_IS110"/>
</dbReference>
<organism evidence="2 3">
    <name type="scientific">Paenibacillus algorifonticola</name>
    <dbReference type="NCBI Taxonomy" id="684063"/>
    <lineage>
        <taxon>Bacteria</taxon>
        <taxon>Bacillati</taxon>
        <taxon>Bacillota</taxon>
        <taxon>Bacilli</taxon>
        <taxon>Bacillales</taxon>
        <taxon>Paenibacillaceae</taxon>
        <taxon>Paenibacillus</taxon>
    </lineage>
</organism>
<name>A0A1I2BI81_9BACL</name>
<dbReference type="InterPro" id="IPR003346">
    <property type="entry name" value="Transposase_20"/>
</dbReference>
<feature type="domain" description="Transposase IS116/IS110/IS902 C-terminal" evidence="1">
    <location>
        <begin position="1"/>
        <end position="71"/>
    </location>
</feature>
<dbReference type="AlphaFoldDB" id="A0A1I2BI81"/>
<sequence length="134" mass="15099">MDGISTVTAAELITEIGDIRRFSNADKLARFAGIAPVRFSSGGKGKDHASGQGNRVLNAIFHNLAVQQIQVAKGKNKRQRNPLMYEFYQRKLAEGKTKKQALICVMRRLVNIIYSMMKHKTEYRVAMLTERQAS</sequence>
<gene>
    <name evidence="2" type="ORF">SAMN04487969_103340</name>
</gene>
<dbReference type="GO" id="GO:0003677">
    <property type="term" value="F:DNA binding"/>
    <property type="evidence" value="ECO:0007669"/>
    <property type="project" value="InterPro"/>
</dbReference>
<dbReference type="GO" id="GO:0006313">
    <property type="term" value="P:DNA transposition"/>
    <property type="evidence" value="ECO:0007669"/>
    <property type="project" value="InterPro"/>
</dbReference>